<keyword evidence="1" id="KW-0233">DNA recombination</keyword>
<dbReference type="InterPro" id="IPR007069">
    <property type="entry name" value="Transposase_32"/>
</dbReference>
<dbReference type="AlphaFoldDB" id="A0A5B1CB37"/>
<protein>
    <submittedName>
        <fullName evidence="3">Tyrosine recombinase XerD</fullName>
    </submittedName>
</protein>
<dbReference type="Pfam" id="PF04986">
    <property type="entry name" value="Y2_Tnp"/>
    <property type="match status" value="1"/>
</dbReference>
<gene>
    <name evidence="3" type="primary">xerD_44</name>
    <name evidence="3" type="ORF">LF1_58570</name>
</gene>
<evidence type="ECO:0000313" key="3">
    <source>
        <dbReference type="EMBL" id="KAA1256859.1"/>
    </source>
</evidence>
<sequence>MTHRNKRWLFPADGRNHTLAKKGVSVAKTPMSEAAVQGAMKLITTKIDFGKKVSLHTLRHSYATHLLEAGVSLKFIQQALGHSSLQTTMIYLHLSETGEANARQVIERSSFARTPVSSVALALRVHAPEYLEGLAIACHWVTARCSGASRVAGPANWAVCSFSATPAAAIIGSAAVVATATARIAKRNKTSDWLAKQTDRLLPVHHFLVTFTVPEELRSLLRSNQREGYAAIFACGSETIRDVGSATRSLKGCELGFFGVLHTWGRDPTVYHPHVHFVVPGGGVNKKLDRWQQTAENFLFDHGTACRVYKAKFADHLRELGLYDQVDASVWKKKWIVDIRAVGDGRSVLKYLAPYVHRVAISDNRIVSVDEKTVTFRYTPSKSRQSKTRSVSGHQFVGGFAQHVLPSRLQKIRYYGWMSPNSGISPEEVRWLLAIALGWAFTLMLASPVPPRRKKSLCKECGGELRAVLVTDSLGHALYSRPPPYRDTG</sequence>
<dbReference type="GO" id="GO:0015074">
    <property type="term" value="P:DNA integration"/>
    <property type="evidence" value="ECO:0007669"/>
    <property type="project" value="InterPro"/>
</dbReference>
<feature type="domain" description="Tyr recombinase" evidence="2">
    <location>
        <begin position="1"/>
        <end position="104"/>
    </location>
</feature>
<dbReference type="GO" id="GO:0006313">
    <property type="term" value="P:DNA transposition"/>
    <property type="evidence" value="ECO:0007669"/>
    <property type="project" value="InterPro"/>
</dbReference>
<dbReference type="PANTHER" id="PTHR37023">
    <property type="entry name" value="TRANSPOSASE"/>
    <property type="match status" value="1"/>
</dbReference>
<evidence type="ECO:0000313" key="4">
    <source>
        <dbReference type="Proteomes" id="UP000322699"/>
    </source>
</evidence>
<dbReference type="Pfam" id="PF00589">
    <property type="entry name" value="Phage_integrase"/>
    <property type="match status" value="1"/>
</dbReference>
<keyword evidence="4" id="KW-1185">Reference proteome</keyword>
<dbReference type="PROSITE" id="PS51898">
    <property type="entry name" value="TYR_RECOMBINASE"/>
    <property type="match status" value="1"/>
</dbReference>
<comment type="caution">
    <text evidence="3">The sequence shown here is derived from an EMBL/GenBank/DDBJ whole genome shotgun (WGS) entry which is preliminary data.</text>
</comment>
<name>A0A5B1CB37_9BACT</name>
<dbReference type="Gene3D" id="1.10.443.10">
    <property type="entry name" value="Intergrase catalytic core"/>
    <property type="match status" value="1"/>
</dbReference>
<reference evidence="3 4" key="1">
    <citation type="submission" date="2019-08" db="EMBL/GenBank/DDBJ databases">
        <title>Deep-cultivation of Planctomycetes and their phenomic and genomic characterization uncovers novel biology.</title>
        <authorList>
            <person name="Wiegand S."/>
            <person name="Jogler M."/>
            <person name="Boedeker C."/>
            <person name="Pinto D."/>
            <person name="Vollmers J."/>
            <person name="Rivas-Marin E."/>
            <person name="Kohn T."/>
            <person name="Peeters S.H."/>
            <person name="Heuer A."/>
            <person name="Rast P."/>
            <person name="Oberbeckmann S."/>
            <person name="Bunk B."/>
            <person name="Jeske O."/>
            <person name="Meyerdierks A."/>
            <person name="Storesund J.E."/>
            <person name="Kallscheuer N."/>
            <person name="Luecker S."/>
            <person name="Lage O.M."/>
            <person name="Pohl T."/>
            <person name="Merkel B.J."/>
            <person name="Hornburger P."/>
            <person name="Mueller R.-W."/>
            <person name="Bruemmer F."/>
            <person name="Labrenz M."/>
            <person name="Spormann A.M."/>
            <person name="Op Den Camp H."/>
            <person name="Overmann J."/>
            <person name="Amann R."/>
            <person name="Jetten M.S.M."/>
            <person name="Mascher T."/>
            <person name="Medema M.H."/>
            <person name="Devos D.P."/>
            <person name="Kaster A.-K."/>
            <person name="Ovreas L."/>
            <person name="Rohde M."/>
            <person name="Galperin M.Y."/>
            <person name="Jogler C."/>
        </authorList>
    </citation>
    <scope>NUCLEOTIDE SEQUENCE [LARGE SCALE GENOMIC DNA]</scope>
    <source>
        <strain evidence="3 4">LF1</strain>
    </source>
</reference>
<dbReference type="EMBL" id="VRLW01000018">
    <property type="protein sequence ID" value="KAA1256859.1"/>
    <property type="molecule type" value="Genomic_DNA"/>
</dbReference>
<dbReference type="PANTHER" id="PTHR37023:SF1">
    <property type="entry name" value="ISSOD25 TRANSPOSASE TNPA_ISSOD25"/>
    <property type="match status" value="1"/>
</dbReference>
<proteinExistence type="predicted"/>
<dbReference type="Proteomes" id="UP000322699">
    <property type="component" value="Unassembled WGS sequence"/>
</dbReference>
<dbReference type="SUPFAM" id="SSF56349">
    <property type="entry name" value="DNA breaking-rejoining enzymes"/>
    <property type="match status" value="1"/>
</dbReference>
<dbReference type="InterPro" id="IPR011010">
    <property type="entry name" value="DNA_brk_join_enz"/>
</dbReference>
<organism evidence="3 4">
    <name type="scientific">Rubripirellula obstinata</name>
    <dbReference type="NCBI Taxonomy" id="406547"/>
    <lineage>
        <taxon>Bacteria</taxon>
        <taxon>Pseudomonadati</taxon>
        <taxon>Planctomycetota</taxon>
        <taxon>Planctomycetia</taxon>
        <taxon>Pirellulales</taxon>
        <taxon>Pirellulaceae</taxon>
        <taxon>Rubripirellula</taxon>
    </lineage>
</organism>
<dbReference type="GO" id="GO:0004803">
    <property type="term" value="F:transposase activity"/>
    <property type="evidence" value="ECO:0007669"/>
    <property type="project" value="InterPro"/>
</dbReference>
<accession>A0A5B1CB37</accession>
<evidence type="ECO:0000259" key="2">
    <source>
        <dbReference type="PROSITE" id="PS51898"/>
    </source>
</evidence>
<dbReference type="InterPro" id="IPR002104">
    <property type="entry name" value="Integrase_catalytic"/>
</dbReference>
<dbReference type="InterPro" id="IPR013762">
    <property type="entry name" value="Integrase-like_cat_sf"/>
</dbReference>
<dbReference type="GO" id="GO:0003677">
    <property type="term" value="F:DNA binding"/>
    <property type="evidence" value="ECO:0007669"/>
    <property type="project" value="InterPro"/>
</dbReference>
<evidence type="ECO:0000256" key="1">
    <source>
        <dbReference type="ARBA" id="ARBA00023172"/>
    </source>
</evidence>